<comment type="subcellular location">
    <subcellularLocation>
        <location evidence="1">Membrane</location>
        <topology evidence="1">Multi-pass membrane protein</topology>
    </subcellularLocation>
</comment>
<name>A0A818EXC5_9BILA</name>
<dbReference type="InterPro" id="IPR002455">
    <property type="entry name" value="GPCR3_GABA-B"/>
</dbReference>
<keyword evidence="3 10" id="KW-1133">Transmembrane helix</keyword>
<keyword evidence="7" id="KW-0325">Glycoprotein</keyword>
<evidence type="ECO:0000256" key="9">
    <source>
        <dbReference type="SAM" id="MobiDB-lite"/>
    </source>
</evidence>
<dbReference type="GO" id="GO:0038039">
    <property type="term" value="C:G protein-coupled receptor heterodimeric complex"/>
    <property type="evidence" value="ECO:0007669"/>
    <property type="project" value="TreeGrafter"/>
</dbReference>
<evidence type="ECO:0000256" key="5">
    <source>
        <dbReference type="ARBA" id="ARBA00023136"/>
    </source>
</evidence>
<evidence type="ECO:0000256" key="6">
    <source>
        <dbReference type="ARBA" id="ARBA00023170"/>
    </source>
</evidence>
<evidence type="ECO:0000256" key="1">
    <source>
        <dbReference type="ARBA" id="ARBA00004141"/>
    </source>
</evidence>
<keyword evidence="4" id="KW-0297">G-protein coupled receptor</keyword>
<feature type="region of interest" description="Disordered" evidence="9">
    <location>
        <begin position="901"/>
        <end position="922"/>
    </location>
</feature>
<dbReference type="GO" id="GO:0004965">
    <property type="term" value="F:G protein-coupled GABA receptor activity"/>
    <property type="evidence" value="ECO:0007669"/>
    <property type="project" value="InterPro"/>
</dbReference>
<reference evidence="13" key="1">
    <citation type="submission" date="2021-02" db="EMBL/GenBank/DDBJ databases">
        <authorList>
            <person name="Nowell W R."/>
        </authorList>
    </citation>
    <scope>NUCLEOTIDE SEQUENCE</scope>
</reference>
<protein>
    <recommendedName>
        <fullName evidence="11">G-protein coupled receptors family 3 profile domain-containing protein</fullName>
    </recommendedName>
</protein>
<dbReference type="PRINTS" id="PR01177">
    <property type="entry name" value="GABAB1RECPTR"/>
</dbReference>
<feature type="transmembrane region" description="Helical" evidence="10">
    <location>
        <begin position="466"/>
        <end position="486"/>
    </location>
</feature>
<gene>
    <name evidence="13" type="ORF">GRG538_LOCUS15311</name>
    <name evidence="12" type="ORF">LUA448_LOCUS18479</name>
</gene>
<feature type="transmembrane region" description="Helical" evidence="10">
    <location>
        <begin position="704"/>
        <end position="724"/>
    </location>
</feature>
<evidence type="ECO:0000256" key="2">
    <source>
        <dbReference type="ARBA" id="ARBA00022692"/>
    </source>
</evidence>
<dbReference type="PANTHER" id="PTHR10519:SF74">
    <property type="entry name" value="GAMMA-AMINOBUTYRIC ACID TYPE B RECEPTOR SUBUNIT 2"/>
    <property type="match status" value="1"/>
</dbReference>
<dbReference type="InterPro" id="IPR028082">
    <property type="entry name" value="Peripla_BP_I"/>
</dbReference>
<dbReference type="PRINTS" id="PR01176">
    <property type="entry name" value="GABABRECEPTR"/>
</dbReference>
<dbReference type="PANTHER" id="PTHR10519">
    <property type="entry name" value="GABA-B RECEPTOR"/>
    <property type="match status" value="1"/>
</dbReference>
<evidence type="ECO:0000256" key="3">
    <source>
        <dbReference type="ARBA" id="ARBA00022989"/>
    </source>
</evidence>
<feature type="transmembrane region" description="Helical" evidence="10">
    <location>
        <begin position="676"/>
        <end position="698"/>
    </location>
</feature>
<dbReference type="Proteomes" id="UP000663872">
    <property type="component" value="Unassembled WGS sequence"/>
</dbReference>
<sequence>MYSQCLIVFALITSSISNPTNKLSIIRIGALFDFEHPSVNNGRQDLRAAQIAITEINHRQKDLFHGNYVLRLISNNSRCDPIYAVDAFFHAIFRRPQLHFLVGTSCSNETKAIIDVADYYNLILFSHSTSFISQVNQSYSTLVRLSVSDENYNDARVAFIKYNNWSHTAIIHQDSIEQSLVTKISLIEKSNFRALCFFISKMMAKLAKYLNESNINVLFTQSASRLNLTSALRNLQGKKARIVFVNFDTSSRAIFFCDVYRTFIKEVRERYVWILTGNDYDSWNFSISNCTKEEILDAAHGHIIIDSSYTRKPSCINPNMTAHQLQKTLHIKTPLDRQTLHAYDAIWVIALLIRTSVEHNISIDEFTYTAVNMRNSWLTLLEEIHFLGVSGPVSFRNRQRQAETVISQFQIDTHRRHSIRIIAEYSQLSGFNTTCSKCRALLWPNKIPVDTERTEIRRVLLKFTDIILVTVACVLGLGLAIFFLIFNIIHRHERYIKLSSPKLNNVLIIGAMHIHIAILLFGFDQWFLEHNIPEHACIVRIFLLSGGFSLTFGSMFLKTLRVYRIFTSNDRPLLHSKLLQDYYLLLICLYLYGIDAIFTIVWQYFDPHFIVFAYGSIRRLDMDTVVSDEIYYCNSKYRQKILPFLYLYKSLFLIVGGYLAAKTRHVHIAALNDSKFIVWSIYIVVLTSLFTVIVMLSIQNLRVYIVLCFVVIMMTSVIICLVFLPKVSKLKHRNQGEVVSKELYMDDSRTRRLAVEISYFEVHRYAQLQNRELKAELIRFNHALTTLQQRLESTSTTVTMALFPFAVRFASTFLPKTDVLTSNTLSNHKTNEETVAFDEEATTIGIHSNEENDKDSIVDTTTSSDSFLHEFKQQTTSSSDSDLSVALQSFIDTSSLPLSSIDNQQNVTTDNEESSSLSPTQIMSDNESVLYLHLANELNMTKATLDSDLDRVGR</sequence>
<dbReference type="CDD" id="cd15047">
    <property type="entry name" value="7tmC_GABA-B-like"/>
    <property type="match status" value="1"/>
</dbReference>
<proteinExistence type="predicted"/>
<feature type="transmembrane region" description="Helical" evidence="10">
    <location>
        <begin position="506"/>
        <end position="526"/>
    </location>
</feature>
<keyword evidence="6" id="KW-0675">Receptor</keyword>
<dbReference type="AlphaFoldDB" id="A0A818EXC5"/>
<feature type="transmembrane region" description="Helical" evidence="10">
    <location>
        <begin position="538"/>
        <end position="561"/>
    </location>
</feature>
<organism evidence="13 14">
    <name type="scientific">Rotaria socialis</name>
    <dbReference type="NCBI Taxonomy" id="392032"/>
    <lineage>
        <taxon>Eukaryota</taxon>
        <taxon>Metazoa</taxon>
        <taxon>Spiralia</taxon>
        <taxon>Gnathifera</taxon>
        <taxon>Rotifera</taxon>
        <taxon>Eurotatoria</taxon>
        <taxon>Bdelloidea</taxon>
        <taxon>Philodinida</taxon>
        <taxon>Philodinidae</taxon>
        <taxon>Rotaria</taxon>
    </lineage>
</organism>
<dbReference type="Pfam" id="PF00003">
    <property type="entry name" value="7tm_3"/>
    <property type="match status" value="1"/>
</dbReference>
<evidence type="ECO:0000256" key="10">
    <source>
        <dbReference type="SAM" id="Phobius"/>
    </source>
</evidence>
<dbReference type="InterPro" id="IPR001828">
    <property type="entry name" value="ANF_lig-bd_rcpt"/>
</dbReference>
<dbReference type="GO" id="GO:0007214">
    <property type="term" value="P:gamma-aminobutyric acid signaling pathway"/>
    <property type="evidence" value="ECO:0007669"/>
    <property type="project" value="TreeGrafter"/>
</dbReference>
<feature type="transmembrane region" description="Helical" evidence="10">
    <location>
        <begin position="582"/>
        <end position="605"/>
    </location>
</feature>
<dbReference type="Gene3D" id="3.40.50.2300">
    <property type="match status" value="2"/>
</dbReference>
<dbReference type="EMBL" id="CAJNYT010002365">
    <property type="protein sequence ID" value="CAF3466190.1"/>
    <property type="molecule type" value="Genomic_DNA"/>
</dbReference>
<evidence type="ECO:0000313" key="12">
    <source>
        <dbReference type="EMBL" id="CAF3410764.1"/>
    </source>
</evidence>
<feature type="transmembrane region" description="Helical" evidence="10">
    <location>
        <begin position="641"/>
        <end position="661"/>
    </location>
</feature>
<evidence type="ECO:0000259" key="11">
    <source>
        <dbReference type="PROSITE" id="PS50259"/>
    </source>
</evidence>
<comment type="caution">
    <text evidence="13">The sequence shown here is derived from an EMBL/GenBank/DDBJ whole genome shotgun (WGS) entry which is preliminary data.</text>
</comment>
<evidence type="ECO:0000256" key="8">
    <source>
        <dbReference type="ARBA" id="ARBA00023224"/>
    </source>
</evidence>
<dbReference type="Pfam" id="PF01094">
    <property type="entry name" value="ANF_receptor"/>
    <property type="match status" value="1"/>
</dbReference>
<evidence type="ECO:0000256" key="4">
    <source>
        <dbReference type="ARBA" id="ARBA00023040"/>
    </source>
</evidence>
<dbReference type="Proteomes" id="UP000663833">
    <property type="component" value="Unassembled WGS sequence"/>
</dbReference>
<dbReference type="SUPFAM" id="SSF53822">
    <property type="entry name" value="Periplasmic binding protein-like I"/>
    <property type="match status" value="1"/>
</dbReference>
<keyword evidence="8" id="KW-0807">Transducer</keyword>
<evidence type="ECO:0000313" key="14">
    <source>
        <dbReference type="Proteomes" id="UP000663872"/>
    </source>
</evidence>
<dbReference type="InterPro" id="IPR017978">
    <property type="entry name" value="GPCR_3_C"/>
</dbReference>
<evidence type="ECO:0000256" key="7">
    <source>
        <dbReference type="ARBA" id="ARBA00023180"/>
    </source>
</evidence>
<keyword evidence="5 10" id="KW-0472">Membrane</keyword>
<keyword evidence="2 10" id="KW-0812">Transmembrane</keyword>
<accession>A0A818EXC5</accession>
<evidence type="ECO:0000313" key="13">
    <source>
        <dbReference type="EMBL" id="CAF3466190.1"/>
    </source>
</evidence>
<dbReference type="EMBL" id="CAJNYD010002314">
    <property type="protein sequence ID" value="CAF3410764.1"/>
    <property type="molecule type" value="Genomic_DNA"/>
</dbReference>
<feature type="domain" description="G-protein coupled receptors family 3 profile" evidence="11">
    <location>
        <begin position="536"/>
        <end position="727"/>
    </location>
</feature>
<dbReference type="PROSITE" id="PS50259">
    <property type="entry name" value="G_PROTEIN_RECEP_F3_4"/>
    <property type="match status" value="1"/>
</dbReference>